<proteinExistence type="predicted"/>
<protein>
    <submittedName>
        <fullName evidence="1">Uncharacterized protein</fullName>
    </submittedName>
</protein>
<comment type="caution">
    <text evidence="1">The sequence shown here is derived from an EMBL/GenBank/DDBJ whole genome shotgun (WGS) entry which is preliminary data.</text>
</comment>
<reference evidence="1 2" key="1">
    <citation type="submission" date="2015-01" db="EMBL/GenBank/DDBJ databases">
        <title>Jeotgalibacillus campisalis genome sequencing.</title>
        <authorList>
            <person name="Goh K.M."/>
            <person name="Chan K.-G."/>
            <person name="Yaakop A.S."/>
            <person name="Ee R."/>
            <person name="Gan H.M."/>
            <person name="Chan C.S."/>
        </authorList>
    </citation>
    <scope>NUCLEOTIDE SEQUENCE [LARGE SCALE GENOMIC DNA]</scope>
    <source>
        <strain evidence="1 2">SF-57</strain>
    </source>
</reference>
<dbReference type="EMBL" id="JXRR01000022">
    <property type="protein sequence ID" value="KIL43028.1"/>
    <property type="molecule type" value="Genomic_DNA"/>
</dbReference>
<sequence length="39" mass="4334">MADSESDYQEITVILAKGGRLFLFLADDQGNNQGEDTDR</sequence>
<gene>
    <name evidence="1" type="ORF">KR50_34310</name>
</gene>
<evidence type="ECO:0000313" key="1">
    <source>
        <dbReference type="EMBL" id="KIL43028.1"/>
    </source>
</evidence>
<evidence type="ECO:0000313" key="2">
    <source>
        <dbReference type="Proteomes" id="UP000031972"/>
    </source>
</evidence>
<keyword evidence="2" id="KW-1185">Reference proteome</keyword>
<dbReference type="AlphaFoldDB" id="A0A0C2VGC8"/>
<name>A0A0C2VGC8_9BACL</name>
<accession>A0A0C2VGC8</accession>
<dbReference type="Proteomes" id="UP000031972">
    <property type="component" value="Unassembled WGS sequence"/>
</dbReference>
<organism evidence="1 2">
    <name type="scientific">Jeotgalibacillus campisalis</name>
    <dbReference type="NCBI Taxonomy" id="220754"/>
    <lineage>
        <taxon>Bacteria</taxon>
        <taxon>Bacillati</taxon>
        <taxon>Bacillota</taxon>
        <taxon>Bacilli</taxon>
        <taxon>Bacillales</taxon>
        <taxon>Caryophanaceae</taxon>
        <taxon>Jeotgalibacillus</taxon>
    </lineage>
</organism>